<keyword evidence="2" id="KW-0808">Transferase</keyword>
<accession>A0ABP0G8A9</accession>
<comment type="similarity">
    <text evidence="1">Belongs to the 1-acyl-sn-glycerol-3-phosphate acyltransferase family.</text>
</comment>
<dbReference type="SMART" id="SM00563">
    <property type="entry name" value="PlsC"/>
    <property type="match status" value="1"/>
</dbReference>
<feature type="domain" description="Phospholipid/glycerol acyltransferase" evidence="6">
    <location>
        <begin position="89"/>
        <end position="211"/>
    </location>
</feature>
<feature type="transmembrane region" description="Helical" evidence="5">
    <location>
        <begin position="14"/>
        <end position="41"/>
    </location>
</feature>
<comment type="caution">
    <text evidence="7">The sequence shown here is derived from an EMBL/GenBank/DDBJ whole genome shotgun (WGS) entry which is preliminary data.</text>
</comment>
<proteinExistence type="inferred from homology"/>
<evidence type="ECO:0000313" key="7">
    <source>
        <dbReference type="EMBL" id="CAK8687850.1"/>
    </source>
</evidence>
<dbReference type="PANTHER" id="PTHR10983">
    <property type="entry name" value="1-ACYLGLYCEROL-3-PHOSPHATE ACYLTRANSFERASE-RELATED"/>
    <property type="match status" value="1"/>
</dbReference>
<evidence type="ECO:0000256" key="3">
    <source>
        <dbReference type="ARBA" id="ARBA00023264"/>
    </source>
</evidence>
<keyword evidence="5" id="KW-0472">Membrane</keyword>
<evidence type="ECO:0000256" key="4">
    <source>
        <dbReference type="ARBA" id="ARBA00023315"/>
    </source>
</evidence>
<gene>
    <name evidence="7" type="ORF">CVLEPA_LOCUS19904</name>
</gene>
<organism evidence="7 8">
    <name type="scientific">Clavelina lepadiformis</name>
    <name type="common">Light-bulb sea squirt</name>
    <name type="synonym">Ascidia lepadiformis</name>
    <dbReference type="NCBI Taxonomy" id="159417"/>
    <lineage>
        <taxon>Eukaryota</taxon>
        <taxon>Metazoa</taxon>
        <taxon>Chordata</taxon>
        <taxon>Tunicata</taxon>
        <taxon>Ascidiacea</taxon>
        <taxon>Aplousobranchia</taxon>
        <taxon>Clavelinidae</taxon>
        <taxon>Clavelina</taxon>
    </lineage>
</organism>
<keyword evidence="5" id="KW-1133">Transmembrane helix</keyword>
<name>A0ABP0G8A9_CLALP</name>
<dbReference type="InterPro" id="IPR032098">
    <property type="entry name" value="Acyltransf_C"/>
</dbReference>
<dbReference type="Pfam" id="PF16076">
    <property type="entry name" value="Acyltransf_C"/>
    <property type="match status" value="1"/>
</dbReference>
<dbReference type="Proteomes" id="UP001642483">
    <property type="component" value="Unassembled WGS sequence"/>
</dbReference>
<evidence type="ECO:0000259" key="6">
    <source>
        <dbReference type="SMART" id="SM00563"/>
    </source>
</evidence>
<evidence type="ECO:0000256" key="1">
    <source>
        <dbReference type="ARBA" id="ARBA00008655"/>
    </source>
</evidence>
<reference evidence="7 8" key="1">
    <citation type="submission" date="2024-02" db="EMBL/GenBank/DDBJ databases">
        <authorList>
            <person name="Daric V."/>
            <person name="Darras S."/>
        </authorList>
    </citation>
    <scope>NUCLEOTIDE SEQUENCE [LARGE SCALE GENOMIC DNA]</scope>
</reference>
<dbReference type="InterPro" id="IPR002123">
    <property type="entry name" value="Plipid/glycerol_acylTrfase"/>
</dbReference>
<evidence type="ECO:0000256" key="5">
    <source>
        <dbReference type="SAM" id="Phobius"/>
    </source>
</evidence>
<dbReference type="EMBL" id="CAWYQH010000106">
    <property type="protein sequence ID" value="CAK8687850.1"/>
    <property type="molecule type" value="Genomic_DNA"/>
</dbReference>
<keyword evidence="3" id="KW-0443">Lipid metabolism</keyword>
<evidence type="ECO:0000256" key="2">
    <source>
        <dbReference type="ARBA" id="ARBA00022679"/>
    </source>
</evidence>
<feature type="transmembrane region" description="Helical" evidence="5">
    <location>
        <begin position="344"/>
        <end position="365"/>
    </location>
</feature>
<keyword evidence="3" id="KW-1208">Phospholipid metabolism</keyword>
<dbReference type="Pfam" id="PF01553">
    <property type="entry name" value="Acyltransferase"/>
    <property type="match status" value="1"/>
</dbReference>
<dbReference type="CDD" id="cd07990">
    <property type="entry name" value="LPLAT_LCLAT1-like"/>
    <property type="match status" value="1"/>
</dbReference>
<protein>
    <recommendedName>
        <fullName evidence="6">Phospholipid/glycerol acyltransferase domain-containing protein</fullName>
    </recommendedName>
</protein>
<keyword evidence="4" id="KW-0012">Acyltransferase</keyword>
<dbReference type="PANTHER" id="PTHR10983:SF24">
    <property type="entry name" value="1-ACYLGLYCEROL-3-PHOSPHATE O-ACYLTRANSFERASE 3, ISOFORM E-RELATED"/>
    <property type="match status" value="1"/>
</dbReference>
<sequence>MIGMLKSSILGRFMLAYTFMAAGAIINVIQLLAVPLAWVGFKNQSRNLVRRLTYLHWALIPAISQWWANIDITLHARPDDMTKFGKEKALLVMNHKCQLDWVVIWCLGHYYDVLQNVKAIVKSSLRVVPVIGWAMWFNEFIFVRRNAKTDGGIIIKSLDNFSSFRYDYWLLIFCEGTRFTPDKQKTSNEFAVKNGLRPLKHHLVPRTKGFSLISRGLRDTVPAVYDVTLCFPGNKDPTLSDFVGGRDVKVDLIIRRIPIEEVPEEPEKCSEFLHEIYRDKDQLCEFHQNHQRFPIMGELPAYEGCVKKRLEKNKSALFVIILWMVLLVPPFVALSLFMLFSGTLMQSIVSSLVIVAISLTSKVILKSGSPTSSYGS</sequence>
<feature type="transmembrane region" description="Helical" evidence="5">
    <location>
        <begin position="316"/>
        <end position="338"/>
    </location>
</feature>
<keyword evidence="5" id="KW-0812">Transmembrane</keyword>
<dbReference type="SUPFAM" id="SSF69593">
    <property type="entry name" value="Glycerol-3-phosphate (1)-acyltransferase"/>
    <property type="match status" value="1"/>
</dbReference>
<evidence type="ECO:0000313" key="8">
    <source>
        <dbReference type="Proteomes" id="UP001642483"/>
    </source>
</evidence>
<keyword evidence="8" id="KW-1185">Reference proteome</keyword>